<reference evidence="5 6" key="1">
    <citation type="submission" date="2020-01" db="EMBL/GenBank/DDBJ databases">
        <title>Aspergillus terreus IFO 6365 whole genome shotgun sequence.</title>
        <authorList>
            <person name="Kanamasa S."/>
            <person name="Takahashi H."/>
        </authorList>
    </citation>
    <scope>NUCLEOTIDE SEQUENCE [LARGE SCALE GENOMIC DNA]</scope>
    <source>
        <strain evidence="5 6">IFO 6365</strain>
    </source>
</reference>
<dbReference type="Pfam" id="PF01476">
    <property type="entry name" value="LysM"/>
    <property type="match status" value="4"/>
</dbReference>
<dbReference type="InterPro" id="IPR036779">
    <property type="entry name" value="LysM_dom_sf"/>
</dbReference>
<gene>
    <name evidence="5" type="ORF">ATEIFO6365_0011003300</name>
</gene>
<evidence type="ECO:0000313" key="5">
    <source>
        <dbReference type="EMBL" id="GFF19774.1"/>
    </source>
</evidence>
<feature type="region of interest" description="Disordered" evidence="4">
    <location>
        <begin position="302"/>
        <end position="321"/>
    </location>
</feature>
<accession>A0A5M3Z1W6</accession>
<keyword evidence="3" id="KW-0843">Virulence</keyword>
<evidence type="ECO:0000313" key="6">
    <source>
        <dbReference type="Proteomes" id="UP000452235"/>
    </source>
</evidence>
<dbReference type="EMBL" id="BLJY01000011">
    <property type="protein sequence ID" value="GFF19774.1"/>
    <property type="molecule type" value="Genomic_DNA"/>
</dbReference>
<dbReference type="Gene3D" id="3.10.350.10">
    <property type="entry name" value="LysM domain"/>
    <property type="match status" value="6"/>
</dbReference>
<dbReference type="InterPro" id="IPR052210">
    <property type="entry name" value="LysM1-like"/>
</dbReference>
<dbReference type="InterPro" id="IPR018392">
    <property type="entry name" value="LysM"/>
</dbReference>
<evidence type="ECO:0000256" key="4">
    <source>
        <dbReference type="SAM" id="MobiDB-lite"/>
    </source>
</evidence>
<evidence type="ECO:0000256" key="1">
    <source>
        <dbReference type="ARBA" id="ARBA00022669"/>
    </source>
</evidence>
<dbReference type="PANTHER" id="PTHR34997">
    <property type="entry name" value="AM15"/>
    <property type="match status" value="1"/>
</dbReference>
<organism evidence="5 6">
    <name type="scientific">Aspergillus terreus</name>
    <dbReference type="NCBI Taxonomy" id="33178"/>
    <lineage>
        <taxon>Eukaryota</taxon>
        <taxon>Fungi</taxon>
        <taxon>Dikarya</taxon>
        <taxon>Ascomycota</taxon>
        <taxon>Pezizomycotina</taxon>
        <taxon>Eurotiomycetes</taxon>
        <taxon>Eurotiomycetidae</taxon>
        <taxon>Eurotiales</taxon>
        <taxon>Aspergillaceae</taxon>
        <taxon>Aspergillus</taxon>
        <taxon>Aspergillus subgen. Circumdati</taxon>
    </lineage>
</organism>
<sequence length="542" mass="57861">MLHTFQVELDSSFAYDDEFASYFQSLTSSCGASDYPIASPPPYTVSTTATRTSSSAAPSESCASTYTIQDGDTCSRISQKLSVSAAMLRYQNGLSADCSNLPEAGTSLCVPSTCKVHTLQNNETCYGITQAYDGSFTVTQLISWNPDINRDCSNFEALVGTQLCVSLTDFFFLNPEINKPNYTNLFKGYSYRIEAVGDITTYPGYGYTTTATQPTSLPVTPGTWPNCSTYTPYYTPLRNTSTVNTCYVVATIYDVDVLDFVAWNPTLSYNAAKPGNCQLQPGYQYCVQLTVPSATPTISITSQTSATTTQEATSTGANGQATPMPIQSGMASNCGKFELVSPNAGCYDIAAANSILLSDFYSWNPALNGDCSGLYPDYYVCVGLLSGATPTTRSTGGSTTPTPTQSGMASHCNRFYLVQKDDGCADIASAESISLSDLYSWNPALNGDCSGLWPDYYICVGRLGPGVTTTVTTTSAPGGTPTPTQAGMTAGCQSFYLVQSGDGCYNIATSHGIPLDQFYAYNPAVGHDCSGLWPNYYVYIGK</sequence>
<name>A0A5M3Z1W6_ASPTE</name>
<dbReference type="AlphaFoldDB" id="A0A5M3Z1W6"/>
<dbReference type="PANTHER" id="PTHR34997:SF2">
    <property type="entry name" value="LYSM DOMAIN-CONTAINING PROTEIN-RELATED"/>
    <property type="match status" value="1"/>
</dbReference>
<protein>
    <submittedName>
        <fullName evidence="5">LysM domain protein</fullName>
    </submittedName>
</protein>
<dbReference type="GO" id="GO:0008061">
    <property type="term" value="F:chitin binding"/>
    <property type="evidence" value="ECO:0007669"/>
    <property type="project" value="UniProtKB-KW"/>
</dbReference>
<keyword evidence="6" id="KW-1185">Reference proteome</keyword>
<dbReference type="Proteomes" id="UP000452235">
    <property type="component" value="Unassembled WGS sequence"/>
</dbReference>
<evidence type="ECO:0000256" key="3">
    <source>
        <dbReference type="ARBA" id="ARBA00023026"/>
    </source>
</evidence>
<feature type="compositionally biased region" description="Low complexity" evidence="4">
    <location>
        <begin position="302"/>
        <end position="315"/>
    </location>
</feature>
<dbReference type="CDD" id="cd00118">
    <property type="entry name" value="LysM"/>
    <property type="match status" value="4"/>
</dbReference>
<keyword evidence="1" id="KW-0147">Chitin-binding</keyword>
<dbReference type="OrthoDB" id="5985073at2759"/>
<evidence type="ECO:0000256" key="2">
    <source>
        <dbReference type="ARBA" id="ARBA00022729"/>
    </source>
</evidence>
<keyword evidence="2" id="KW-0732">Signal</keyword>
<dbReference type="VEuPathDB" id="FungiDB:ATEG_07073"/>
<proteinExistence type="predicted"/>
<dbReference type="SUPFAM" id="SSF54106">
    <property type="entry name" value="LysM domain"/>
    <property type="match status" value="3"/>
</dbReference>
<dbReference type="SMART" id="SM00257">
    <property type="entry name" value="LysM"/>
    <property type="match status" value="5"/>
</dbReference>
<dbReference type="PROSITE" id="PS51782">
    <property type="entry name" value="LYSM"/>
    <property type="match status" value="5"/>
</dbReference>
<comment type="caution">
    <text evidence="5">The sequence shown here is derived from an EMBL/GenBank/DDBJ whole genome shotgun (WGS) entry which is preliminary data.</text>
</comment>